<comment type="similarity">
    <text evidence="1 6">Belongs to the FHY3/FAR1 family.</text>
</comment>
<dbReference type="AlphaFoldDB" id="A0A7J7LRC0"/>
<keyword evidence="2 6" id="KW-0479">Metal-binding</keyword>
<keyword evidence="6" id="KW-0539">Nucleus</keyword>
<comment type="caution">
    <text evidence="8">The sequence shown here is derived from an EMBL/GenBank/DDBJ whole genome shotgun (WGS) entry which is preliminary data.</text>
</comment>
<accession>A0A7J7LRC0</accession>
<evidence type="ECO:0000256" key="2">
    <source>
        <dbReference type="ARBA" id="ARBA00022723"/>
    </source>
</evidence>
<dbReference type="PROSITE" id="PS50966">
    <property type="entry name" value="ZF_SWIM"/>
    <property type="match status" value="1"/>
</dbReference>
<evidence type="ECO:0000313" key="8">
    <source>
        <dbReference type="EMBL" id="KAF6145092.1"/>
    </source>
</evidence>
<evidence type="ECO:0000256" key="5">
    <source>
        <dbReference type="PROSITE-ProRule" id="PRU00325"/>
    </source>
</evidence>
<dbReference type="PANTHER" id="PTHR31669:SF179">
    <property type="entry name" value="PROTEIN FAR1-RELATED SEQUENCE 5"/>
    <property type="match status" value="1"/>
</dbReference>
<protein>
    <recommendedName>
        <fullName evidence="6">Protein FAR1-RELATED SEQUENCE</fullName>
    </recommendedName>
</protein>
<dbReference type="GO" id="GO:0008270">
    <property type="term" value="F:zinc ion binding"/>
    <property type="evidence" value="ECO:0007669"/>
    <property type="project" value="UniProtKB-UniRule"/>
</dbReference>
<evidence type="ECO:0000256" key="4">
    <source>
        <dbReference type="ARBA" id="ARBA00022833"/>
    </source>
</evidence>
<dbReference type="EMBL" id="JACGCM010002086">
    <property type="protein sequence ID" value="KAF6145092.1"/>
    <property type="molecule type" value="Genomic_DNA"/>
</dbReference>
<dbReference type="Proteomes" id="UP000541444">
    <property type="component" value="Unassembled WGS sequence"/>
</dbReference>
<dbReference type="SMART" id="SM00575">
    <property type="entry name" value="ZnF_PMZ"/>
    <property type="match status" value="1"/>
</dbReference>
<proteinExistence type="inferred from homology"/>
<dbReference type="Pfam" id="PF04434">
    <property type="entry name" value="SWIM"/>
    <property type="match status" value="1"/>
</dbReference>
<keyword evidence="3 5" id="KW-0863">Zinc-finger</keyword>
<evidence type="ECO:0000256" key="1">
    <source>
        <dbReference type="ARBA" id="ARBA00005889"/>
    </source>
</evidence>
<dbReference type="InterPro" id="IPR007527">
    <property type="entry name" value="Znf_SWIM"/>
</dbReference>
<dbReference type="InterPro" id="IPR004330">
    <property type="entry name" value="FAR1_DNA_bnd_dom"/>
</dbReference>
<dbReference type="OrthoDB" id="2402896at2759"/>
<dbReference type="GO" id="GO:0005634">
    <property type="term" value="C:nucleus"/>
    <property type="evidence" value="ECO:0007669"/>
    <property type="project" value="UniProtKB-SubCell"/>
</dbReference>
<name>A0A7J7LRC0_9MAGN</name>
<dbReference type="InterPro" id="IPR006564">
    <property type="entry name" value="Znf_PMZ"/>
</dbReference>
<dbReference type="InterPro" id="IPR031052">
    <property type="entry name" value="FHY3/FAR1"/>
</dbReference>
<keyword evidence="9" id="KW-1185">Reference proteome</keyword>
<comment type="subcellular location">
    <subcellularLocation>
        <location evidence="6">Nucleus</location>
    </subcellularLocation>
</comment>
<dbReference type="Pfam" id="PF03101">
    <property type="entry name" value="FAR1"/>
    <property type="match status" value="1"/>
</dbReference>
<dbReference type="GO" id="GO:0006355">
    <property type="term" value="P:regulation of DNA-templated transcription"/>
    <property type="evidence" value="ECO:0007669"/>
    <property type="project" value="UniProtKB-UniRule"/>
</dbReference>
<evidence type="ECO:0000256" key="6">
    <source>
        <dbReference type="RuleBase" id="RU367018"/>
    </source>
</evidence>
<gene>
    <name evidence="8" type="ORF">GIB67_013443</name>
</gene>
<feature type="domain" description="SWIM-type" evidence="7">
    <location>
        <begin position="194"/>
        <end position="232"/>
    </location>
</feature>
<reference evidence="8 9" key="1">
    <citation type="journal article" date="2020" name="IScience">
        <title>Genome Sequencing of the Endangered Kingdonia uniflora (Circaeasteraceae, Ranunculales) Reveals Potential Mechanisms of Evolutionary Specialization.</title>
        <authorList>
            <person name="Sun Y."/>
            <person name="Deng T."/>
            <person name="Zhang A."/>
            <person name="Moore M.J."/>
            <person name="Landis J.B."/>
            <person name="Lin N."/>
            <person name="Zhang H."/>
            <person name="Zhang X."/>
            <person name="Huang J."/>
            <person name="Zhang X."/>
            <person name="Sun H."/>
            <person name="Wang H."/>
        </authorList>
    </citation>
    <scope>NUCLEOTIDE SEQUENCE [LARGE SCALE GENOMIC DNA]</scope>
    <source>
        <strain evidence="8">TB1705</strain>
        <tissue evidence="8">Leaf</tissue>
    </source>
</reference>
<evidence type="ECO:0000313" key="9">
    <source>
        <dbReference type="Proteomes" id="UP000541444"/>
    </source>
</evidence>
<sequence>MNSWKTNFLNIDPDKLGLGKDMDSTNQYDSLDDNDATFEDIPECEDTCHRRKRRESDDGTRVKDGVTVKVRRRNVRSIRVGCDAKLDVKRLTDGRWAVQKFDEEHNHEYADQGEKHLLRRQEEINEDIQSRETRPVLKLDVPMEVQAADIYTRSVFKAFHKEFCESFNYIAEETARVGTNWTYAVSRWERSRTCLVNLNSCDSSIRVICDCQNFEFTGILCKHIFKVFTVRNIMLVPEVYFMKRWTKMAKLGSVFSQRELQPDHQNSLAVRYNNLSHLSLNFCAKASMSINSYQIAKRNMEMILRELEKVSEEEDMSTVPESDIDHITNLHFPLDIGNNIGSSDHLLSEEDQPLSSADQVALHNAGVVDKRTGFWLRL</sequence>
<evidence type="ECO:0000259" key="7">
    <source>
        <dbReference type="PROSITE" id="PS50966"/>
    </source>
</evidence>
<evidence type="ECO:0000256" key="3">
    <source>
        <dbReference type="ARBA" id="ARBA00022771"/>
    </source>
</evidence>
<dbReference type="PANTHER" id="PTHR31669">
    <property type="entry name" value="PROTEIN FAR1-RELATED SEQUENCE 10-RELATED"/>
    <property type="match status" value="1"/>
</dbReference>
<organism evidence="8 9">
    <name type="scientific">Kingdonia uniflora</name>
    <dbReference type="NCBI Taxonomy" id="39325"/>
    <lineage>
        <taxon>Eukaryota</taxon>
        <taxon>Viridiplantae</taxon>
        <taxon>Streptophyta</taxon>
        <taxon>Embryophyta</taxon>
        <taxon>Tracheophyta</taxon>
        <taxon>Spermatophyta</taxon>
        <taxon>Magnoliopsida</taxon>
        <taxon>Ranunculales</taxon>
        <taxon>Circaeasteraceae</taxon>
        <taxon>Kingdonia</taxon>
    </lineage>
</organism>
<comment type="function">
    <text evidence="6">Putative transcription activator involved in regulating light control of development.</text>
</comment>
<keyword evidence="4 6" id="KW-0862">Zinc</keyword>